<dbReference type="PANTHER" id="PTHR12411">
    <property type="entry name" value="CYSTEINE PROTEASE FAMILY C1-RELATED"/>
    <property type="match status" value="1"/>
</dbReference>
<feature type="chain" id="PRO_5032859270" description="Peptidase C1A papain C-terminal domain-containing protein" evidence="4">
    <location>
        <begin position="23"/>
        <end position="604"/>
    </location>
</feature>
<evidence type="ECO:0000313" key="7">
    <source>
        <dbReference type="Proteomes" id="UP000612055"/>
    </source>
</evidence>
<dbReference type="EMBL" id="JAEHOE010000003">
    <property type="protein sequence ID" value="KAG2500788.1"/>
    <property type="molecule type" value="Genomic_DNA"/>
</dbReference>
<sequence length="604" mass="65291">MPRGLLFLFVVVLLGLATLASSAPASPGKPRTRKPKSSPKPASPKPKRPKPKRNPKPSPKPISPKRSPKPSPLPSPSPSDTPSFTPTVIFNKVPSSVLENLQAGLLINVKDAYRWLTVADTKQTALDQSKFLRQDLKSDVQLNTLFAQFALAHGKTYDTAALLTARTNFESNMQMVYKINSDPSLGYWASCNLWCDMDFASFSKAMLMTNPPDQGSIPESVPPEVETGPVNGGRRLLDVWPPTSVDWRSAGKVTPVKNQGSCGSCWAFAATGAIESAYLIAKGTPPCDPMDLSEQQIVSCAPGDCTGGWSTDAIQYVYENWQLAESLYPYTSGGGATGTCDSAKVNQAASGKRVKFSRSYYYSTANSEDNVKRWVATSPTVIYFCVDSAFQLYQGGVYSSNTCGTCHNHAMLLVGYTASGEWIIKNSWGTSSWGYYEGGFARVRMSATANGNKGPCGLHQTVILPPVWEWAETFRTFRLCDWFKDDVLVNFKDWALADIIKALAQSPPPPPNKLPFIDWTTKIPIFVNPGLFGGHRRSDLAAPGTPGAPGTEQAPGAPDMQEAGEAEGAEAGAEGQHVEVKVEKEEEEVAALVMEDVAVIADAV</sequence>
<dbReference type="GO" id="GO:0006508">
    <property type="term" value="P:proteolysis"/>
    <property type="evidence" value="ECO:0007669"/>
    <property type="project" value="InterPro"/>
</dbReference>
<gene>
    <name evidence="6" type="ORF">HYH03_001550</name>
</gene>
<keyword evidence="7" id="KW-1185">Reference proteome</keyword>
<feature type="signal peptide" evidence="4">
    <location>
        <begin position="1"/>
        <end position="22"/>
    </location>
</feature>
<dbReference type="InterPro" id="IPR000169">
    <property type="entry name" value="Pept_cys_AS"/>
</dbReference>
<feature type="region of interest" description="Disordered" evidence="3">
    <location>
        <begin position="21"/>
        <end position="83"/>
    </location>
</feature>
<keyword evidence="4" id="KW-0732">Signal</keyword>
<name>A0A836C661_9CHLO</name>
<evidence type="ECO:0000259" key="5">
    <source>
        <dbReference type="SMART" id="SM00645"/>
    </source>
</evidence>
<reference evidence="6" key="1">
    <citation type="journal article" date="2020" name="bioRxiv">
        <title>Comparative genomics of Chlamydomonas.</title>
        <authorList>
            <person name="Craig R.J."/>
            <person name="Hasan A.R."/>
            <person name="Ness R.W."/>
            <person name="Keightley P.D."/>
        </authorList>
    </citation>
    <scope>NUCLEOTIDE SEQUENCE</scope>
    <source>
        <strain evidence="6">CCAP 11/70</strain>
    </source>
</reference>
<dbReference type="InterPro" id="IPR038765">
    <property type="entry name" value="Papain-like_cys_pep_sf"/>
</dbReference>
<dbReference type="SMART" id="SM00645">
    <property type="entry name" value="Pept_C1"/>
    <property type="match status" value="1"/>
</dbReference>
<evidence type="ECO:0000256" key="1">
    <source>
        <dbReference type="ARBA" id="ARBA00008455"/>
    </source>
</evidence>
<dbReference type="GO" id="GO:0008234">
    <property type="term" value="F:cysteine-type peptidase activity"/>
    <property type="evidence" value="ECO:0007669"/>
    <property type="project" value="InterPro"/>
</dbReference>
<dbReference type="CDD" id="cd02248">
    <property type="entry name" value="Peptidase_C1A"/>
    <property type="match status" value="1"/>
</dbReference>
<feature type="region of interest" description="Disordered" evidence="3">
    <location>
        <begin position="537"/>
        <end position="577"/>
    </location>
</feature>
<feature type="region of interest" description="Disordered" evidence="3">
    <location>
        <begin position="214"/>
        <end position="233"/>
    </location>
</feature>
<dbReference type="InterPro" id="IPR013201">
    <property type="entry name" value="Prot_inhib_I29"/>
</dbReference>
<dbReference type="OrthoDB" id="548456at2759"/>
<dbReference type="PROSITE" id="PS00139">
    <property type="entry name" value="THIOL_PROTEASE_CYS"/>
    <property type="match status" value="1"/>
</dbReference>
<comment type="caution">
    <text evidence="6">The sequence shown here is derived from an EMBL/GenBank/DDBJ whole genome shotgun (WGS) entry which is preliminary data.</text>
</comment>
<dbReference type="SUPFAM" id="SSF54001">
    <property type="entry name" value="Cysteine proteinases"/>
    <property type="match status" value="1"/>
</dbReference>
<dbReference type="AlphaFoldDB" id="A0A836C661"/>
<dbReference type="Pfam" id="PF08246">
    <property type="entry name" value="Inhibitor_I29"/>
    <property type="match status" value="1"/>
</dbReference>
<accession>A0A836C661</accession>
<feature type="compositionally biased region" description="Pro residues" evidence="3">
    <location>
        <begin position="69"/>
        <end position="79"/>
    </location>
</feature>
<comment type="similarity">
    <text evidence="1">Belongs to the peptidase C1 family.</text>
</comment>
<evidence type="ECO:0000256" key="2">
    <source>
        <dbReference type="ARBA" id="ARBA00023157"/>
    </source>
</evidence>
<feature type="compositionally biased region" description="Basic residues" evidence="3">
    <location>
        <begin position="45"/>
        <end position="55"/>
    </location>
</feature>
<dbReference type="InterPro" id="IPR000668">
    <property type="entry name" value="Peptidase_C1A_C"/>
</dbReference>
<evidence type="ECO:0000256" key="3">
    <source>
        <dbReference type="SAM" id="MobiDB-lite"/>
    </source>
</evidence>
<protein>
    <recommendedName>
        <fullName evidence="5">Peptidase C1A papain C-terminal domain-containing protein</fullName>
    </recommendedName>
</protein>
<organism evidence="6 7">
    <name type="scientific">Edaphochlamys debaryana</name>
    <dbReference type="NCBI Taxonomy" id="47281"/>
    <lineage>
        <taxon>Eukaryota</taxon>
        <taxon>Viridiplantae</taxon>
        <taxon>Chlorophyta</taxon>
        <taxon>core chlorophytes</taxon>
        <taxon>Chlorophyceae</taxon>
        <taxon>CS clade</taxon>
        <taxon>Chlamydomonadales</taxon>
        <taxon>Chlamydomonadales incertae sedis</taxon>
        <taxon>Edaphochlamys</taxon>
    </lineage>
</organism>
<keyword evidence="2" id="KW-1015">Disulfide bond</keyword>
<dbReference type="Proteomes" id="UP000612055">
    <property type="component" value="Unassembled WGS sequence"/>
</dbReference>
<feature type="domain" description="Peptidase C1A papain C-terminal" evidence="5">
    <location>
        <begin position="241"/>
        <end position="467"/>
    </location>
</feature>
<dbReference type="InterPro" id="IPR013128">
    <property type="entry name" value="Peptidase_C1A"/>
</dbReference>
<proteinExistence type="inferred from homology"/>
<evidence type="ECO:0000256" key="4">
    <source>
        <dbReference type="SAM" id="SignalP"/>
    </source>
</evidence>
<dbReference type="Pfam" id="PF00112">
    <property type="entry name" value="Peptidase_C1"/>
    <property type="match status" value="1"/>
</dbReference>
<dbReference type="PRINTS" id="PR00705">
    <property type="entry name" value="PAPAIN"/>
</dbReference>
<dbReference type="Gene3D" id="3.90.70.10">
    <property type="entry name" value="Cysteine proteinases"/>
    <property type="match status" value="1"/>
</dbReference>
<evidence type="ECO:0000313" key="6">
    <source>
        <dbReference type="EMBL" id="KAG2500788.1"/>
    </source>
</evidence>
<dbReference type="InterPro" id="IPR039417">
    <property type="entry name" value="Peptidase_C1A_papain-like"/>
</dbReference>